<evidence type="ECO:0000313" key="2">
    <source>
        <dbReference type="Proteomes" id="UP001458880"/>
    </source>
</evidence>
<dbReference type="Proteomes" id="UP001458880">
    <property type="component" value="Unassembled WGS sequence"/>
</dbReference>
<evidence type="ECO:0008006" key="3">
    <source>
        <dbReference type="Google" id="ProtNLM"/>
    </source>
</evidence>
<dbReference type="EMBL" id="JASPKY010000059">
    <property type="protein sequence ID" value="KAK9744383.1"/>
    <property type="molecule type" value="Genomic_DNA"/>
</dbReference>
<evidence type="ECO:0000313" key="1">
    <source>
        <dbReference type="EMBL" id="KAK9744383.1"/>
    </source>
</evidence>
<name>A0AAW1M7N3_POPJA</name>
<proteinExistence type="predicted"/>
<protein>
    <recommendedName>
        <fullName evidence="3">DDE-1 domain-containing protein</fullName>
    </recommendedName>
</protein>
<sequence>MAWKSYIRNVIKNITQAWHELTASNMRAVWKHITSHCANDFIDFETHSADITNTMEIGQQLGFEELDSSNVIQCIEPNINELDNETLINIDEQQA</sequence>
<organism evidence="1 2">
    <name type="scientific">Popillia japonica</name>
    <name type="common">Japanese beetle</name>
    <dbReference type="NCBI Taxonomy" id="7064"/>
    <lineage>
        <taxon>Eukaryota</taxon>
        <taxon>Metazoa</taxon>
        <taxon>Ecdysozoa</taxon>
        <taxon>Arthropoda</taxon>
        <taxon>Hexapoda</taxon>
        <taxon>Insecta</taxon>
        <taxon>Pterygota</taxon>
        <taxon>Neoptera</taxon>
        <taxon>Endopterygota</taxon>
        <taxon>Coleoptera</taxon>
        <taxon>Polyphaga</taxon>
        <taxon>Scarabaeiformia</taxon>
        <taxon>Scarabaeidae</taxon>
        <taxon>Rutelinae</taxon>
        <taxon>Popillia</taxon>
    </lineage>
</organism>
<dbReference type="AlphaFoldDB" id="A0AAW1M7N3"/>
<reference evidence="1 2" key="1">
    <citation type="journal article" date="2024" name="BMC Genomics">
        <title>De novo assembly and annotation of Popillia japonica's genome with initial clues to its potential as an invasive pest.</title>
        <authorList>
            <person name="Cucini C."/>
            <person name="Boschi S."/>
            <person name="Funari R."/>
            <person name="Cardaioli E."/>
            <person name="Iannotti N."/>
            <person name="Marturano G."/>
            <person name="Paoli F."/>
            <person name="Bruttini M."/>
            <person name="Carapelli A."/>
            <person name="Frati F."/>
            <person name="Nardi F."/>
        </authorList>
    </citation>
    <scope>NUCLEOTIDE SEQUENCE [LARGE SCALE GENOMIC DNA]</scope>
    <source>
        <strain evidence="1">DMR45628</strain>
    </source>
</reference>
<accession>A0AAW1M7N3</accession>
<gene>
    <name evidence="1" type="ORF">QE152_g7809</name>
</gene>
<keyword evidence="2" id="KW-1185">Reference proteome</keyword>
<comment type="caution">
    <text evidence="1">The sequence shown here is derived from an EMBL/GenBank/DDBJ whole genome shotgun (WGS) entry which is preliminary data.</text>
</comment>